<sequence>MPSIDAGRRRLRLSDAHISALGLLVAEEELPPTLSQPLTELRSAGIVHDEGTIDGELYPLISTLMSPRVIVRLEISGPQGTVSSGVVVGDQFAFSHEGWPDEEESEYAPVEASMLVWELARMVDLHTEACEFPDADEQISSMMGPLDALLERFETKAAHEREDYADVAAACGAPVRLAEILAQLNAMWRMTVVWPGDQTHGDASPHIAALAVWDCGIEGYWVRTAPAEPIAEGAINQHSELCVRRTSAKGLWRAITDLLPDTDQLLVADGSAAQQR</sequence>
<protein>
    <submittedName>
        <fullName evidence="1">Uncharacterized protein</fullName>
    </submittedName>
</protein>
<evidence type="ECO:0000313" key="2">
    <source>
        <dbReference type="Proteomes" id="UP000588098"/>
    </source>
</evidence>
<comment type="caution">
    <text evidence="1">The sequence shown here is derived from an EMBL/GenBank/DDBJ whole genome shotgun (WGS) entry which is preliminary data.</text>
</comment>
<dbReference type="RefSeq" id="WP_184570370.1">
    <property type="nucleotide sequence ID" value="NZ_JACHJL010000003.1"/>
</dbReference>
<keyword evidence="2" id="KW-1185">Reference proteome</keyword>
<dbReference type="Proteomes" id="UP000588098">
    <property type="component" value="Unassembled WGS sequence"/>
</dbReference>
<name>A0A7W9Q6T6_9ACTN</name>
<reference evidence="1 2" key="1">
    <citation type="submission" date="2020-08" db="EMBL/GenBank/DDBJ databases">
        <title>Genomic Encyclopedia of Type Strains, Phase III (KMG-III): the genomes of soil and plant-associated and newly described type strains.</title>
        <authorList>
            <person name="Whitman W."/>
        </authorList>
    </citation>
    <scope>NUCLEOTIDE SEQUENCE [LARGE SCALE GENOMIC DNA]</scope>
    <source>
        <strain evidence="1 2">CECT 8305</strain>
    </source>
</reference>
<evidence type="ECO:0000313" key="1">
    <source>
        <dbReference type="EMBL" id="MBB5934684.1"/>
    </source>
</evidence>
<gene>
    <name evidence="1" type="ORF">FHS42_001731</name>
</gene>
<organism evidence="1 2">
    <name type="scientific">Streptomyces zagrosensis</name>
    <dbReference type="NCBI Taxonomy" id="1042984"/>
    <lineage>
        <taxon>Bacteria</taxon>
        <taxon>Bacillati</taxon>
        <taxon>Actinomycetota</taxon>
        <taxon>Actinomycetes</taxon>
        <taxon>Kitasatosporales</taxon>
        <taxon>Streptomycetaceae</taxon>
        <taxon>Streptomyces</taxon>
    </lineage>
</organism>
<dbReference type="AlphaFoldDB" id="A0A7W9Q6T6"/>
<dbReference type="EMBL" id="JACHJL010000003">
    <property type="protein sequence ID" value="MBB5934684.1"/>
    <property type="molecule type" value="Genomic_DNA"/>
</dbReference>
<accession>A0A7W9Q6T6</accession>
<proteinExistence type="predicted"/>